<proteinExistence type="predicted"/>
<evidence type="ECO:0000313" key="2">
    <source>
        <dbReference type="EMBL" id="MDN7245372.1"/>
    </source>
</evidence>
<evidence type="ECO:0000256" key="1">
    <source>
        <dbReference type="SAM" id="Coils"/>
    </source>
</evidence>
<feature type="coiled-coil region" evidence="1">
    <location>
        <begin position="64"/>
        <end position="91"/>
    </location>
</feature>
<evidence type="ECO:0000313" key="3">
    <source>
        <dbReference type="Proteomes" id="UP001172142"/>
    </source>
</evidence>
<keyword evidence="1" id="KW-0175">Coiled coil</keyword>
<dbReference type="RefSeq" id="WP_301855899.1">
    <property type="nucleotide sequence ID" value="NZ_JAUJWU010000001.1"/>
</dbReference>
<dbReference type="SUPFAM" id="SSF81606">
    <property type="entry name" value="PP2C-like"/>
    <property type="match status" value="1"/>
</dbReference>
<gene>
    <name evidence="2" type="ORF">QWY13_07655</name>
</gene>
<keyword evidence="3" id="KW-1185">Reference proteome</keyword>
<dbReference type="InterPro" id="IPR036457">
    <property type="entry name" value="PPM-type-like_dom_sf"/>
</dbReference>
<accession>A0ABT8NBW2</accession>
<sequence>MRTIAGEFNWVGSRENFVDCPNVLALEHVVVGRFGGNSSAGQVKNEDGCLVWINEQEDWEFVVMLDAHNTAESAEKVLEQVEANKGSIETLLNRQLTAEFFKSLEKTILALFQNEEFRSVCRTTQGETACLIAARKGKYIWWFSVGDCLLYLFHPELVEFGQYQLNQRQFYEWIGQVNTFEGPVPCYSSGTKELRQGDNHLFITTDGLVECPNEPFAQPEAILEQFAGNSNEQGVGNLLKAIQENEVRDSTTIVSWKVRVAEKAAMASNQA</sequence>
<organism evidence="2 3">
    <name type="scientific">Planococcus shenhongbingii</name>
    <dbReference type="NCBI Taxonomy" id="3058398"/>
    <lineage>
        <taxon>Bacteria</taxon>
        <taxon>Bacillati</taxon>
        <taxon>Bacillota</taxon>
        <taxon>Bacilli</taxon>
        <taxon>Bacillales</taxon>
        <taxon>Caryophanaceae</taxon>
        <taxon>Planococcus</taxon>
    </lineage>
</organism>
<protein>
    <submittedName>
        <fullName evidence="2">Protein phosphatase 2C domain-containing protein</fullName>
    </submittedName>
</protein>
<dbReference type="EMBL" id="JAUJWU010000001">
    <property type="protein sequence ID" value="MDN7245372.1"/>
    <property type="molecule type" value="Genomic_DNA"/>
</dbReference>
<name>A0ABT8NBW2_9BACL</name>
<dbReference type="Gene3D" id="3.60.40.10">
    <property type="entry name" value="PPM-type phosphatase domain"/>
    <property type="match status" value="1"/>
</dbReference>
<reference evidence="2 3" key="1">
    <citation type="submission" date="2023-07" db="EMBL/GenBank/DDBJ databases">
        <title>Novel species in genus Planococcus.</title>
        <authorList>
            <person name="Ning S."/>
        </authorList>
    </citation>
    <scope>NUCLEOTIDE SEQUENCE [LARGE SCALE GENOMIC DNA]</scope>
    <source>
        <strain evidence="2 3">N017</strain>
    </source>
</reference>
<dbReference type="Proteomes" id="UP001172142">
    <property type="component" value="Unassembled WGS sequence"/>
</dbReference>
<comment type="caution">
    <text evidence="2">The sequence shown here is derived from an EMBL/GenBank/DDBJ whole genome shotgun (WGS) entry which is preliminary data.</text>
</comment>